<evidence type="ECO:0000259" key="2">
    <source>
        <dbReference type="Pfam" id="PF03807"/>
    </source>
</evidence>
<evidence type="ECO:0000256" key="1">
    <source>
        <dbReference type="ARBA" id="ARBA00023002"/>
    </source>
</evidence>
<organism evidence="3 4">
    <name type="scientific">Arthrobacter gandavensis</name>
    <dbReference type="NCBI Taxonomy" id="169960"/>
    <lineage>
        <taxon>Bacteria</taxon>
        <taxon>Bacillati</taxon>
        <taxon>Actinomycetota</taxon>
        <taxon>Actinomycetes</taxon>
        <taxon>Micrococcales</taxon>
        <taxon>Micrococcaceae</taxon>
        <taxon>Arthrobacter</taxon>
    </lineage>
</organism>
<keyword evidence="1" id="KW-0560">Oxidoreductase</keyword>
<reference evidence="3 4" key="1">
    <citation type="journal article" date="2019" name="Int. J. Syst. Evol. Microbiol.">
        <title>The Global Catalogue of Microorganisms (GCM) 10K type strain sequencing project: providing services to taxonomists for standard genome sequencing and annotation.</title>
        <authorList>
            <consortium name="The Broad Institute Genomics Platform"/>
            <consortium name="The Broad Institute Genome Sequencing Center for Infectious Disease"/>
            <person name="Wu L."/>
            <person name="Ma J."/>
        </authorList>
    </citation>
    <scope>NUCLEOTIDE SEQUENCE [LARGE SCALE GENOMIC DNA]</scope>
    <source>
        <strain evidence="3 4">JCM 13316</strain>
    </source>
</reference>
<accession>A0ABN2PF19</accession>
<dbReference type="EMBL" id="BAAALV010000005">
    <property type="protein sequence ID" value="GAA1919910.1"/>
    <property type="molecule type" value="Genomic_DNA"/>
</dbReference>
<name>A0ABN2PF19_9MICC</name>
<sequence>MTDLTIIGTGNMARGLAARAVAAGRSVQLLAHEDKAKADSLAAELDGKITTGVLGEQLTGALVIPAVYFDASRAIVEQYGDALTGKVYVDITNPVDFATFDSLSVPADSSAAEELQKATGAKVVKAFNTTFAATLSDGTVAGHPLDVLIAGDDAAATQAVVEFASAAGLNPVVVGPQRRARQLEHMGFLHILLSANEELPAYQWNSALKVVPAA</sequence>
<dbReference type="Gene3D" id="3.40.50.720">
    <property type="entry name" value="NAD(P)-binding Rossmann-like Domain"/>
    <property type="match status" value="1"/>
</dbReference>
<dbReference type="Proteomes" id="UP001500784">
    <property type="component" value="Unassembled WGS sequence"/>
</dbReference>
<protein>
    <submittedName>
        <fullName evidence="3">NADPH-dependent F420 reductase</fullName>
    </submittedName>
</protein>
<comment type="caution">
    <text evidence="3">The sequence shown here is derived from an EMBL/GenBank/DDBJ whole genome shotgun (WGS) entry which is preliminary data.</text>
</comment>
<dbReference type="InterPro" id="IPR036291">
    <property type="entry name" value="NAD(P)-bd_dom_sf"/>
</dbReference>
<dbReference type="PANTHER" id="PTHR14239">
    <property type="entry name" value="DUDULIN-RELATED"/>
    <property type="match status" value="1"/>
</dbReference>
<dbReference type="Pfam" id="PF03807">
    <property type="entry name" value="F420_oxidored"/>
    <property type="match status" value="1"/>
</dbReference>
<evidence type="ECO:0000313" key="3">
    <source>
        <dbReference type="EMBL" id="GAA1919910.1"/>
    </source>
</evidence>
<proteinExistence type="predicted"/>
<dbReference type="InterPro" id="IPR051267">
    <property type="entry name" value="STEAP_metalloreductase"/>
</dbReference>
<gene>
    <name evidence="3" type="ORF">GCM10009688_26170</name>
</gene>
<keyword evidence="4" id="KW-1185">Reference proteome</keyword>
<dbReference type="InterPro" id="IPR028939">
    <property type="entry name" value="P5C_Rdtase_cat_N"/>
</dbReference>
<dbReference type="PANTHER" id="PTHR14239:SF10">
    <property type="entry name" value="REDUCTASE"/>
    <property type="match status" value="1"/>
</dbReference>
<evidence type="ECO:0000313" key="4">
    <source>
        <dbReference type="Proteomes" id="UP001500784"/>
    </source>
</evidence>
<dbReference type="SUPFAM" id="SSF51735">
    <property type="entry name" value="NAD(P)-binding Rossmann-fold domains"/>
    <property type="match status" value="1"/>
</dbReference>
<feature type="domain" description="Pyrroline-5-carboxylate reductase catalytic N-terminal" evidence="2">
    <location>
        <begin position="4"/>
        <end position="94"/>
    </location>
</feature>
<dbReference type="RefSeq" id="WP_152228886.1">
    <property type="nucleotide sequence ID" value="NZ_BAAALV010000005.1"/>
</dbReference>